<organism evidence="5">
    <name type="scientific">freshwater metagenome</name>
    <dbReference type="NCBI Taxonomy" id="449393"/>
    <lineage>
        <taxon>unclassified sequences</taxon>
        <taxon>metagenomes</taxon>
        <taxon>ecological metagenomes</taxon>
    </lineage>
</organism>
<evidence type="ECO:0000256" key="3">
    <source>
        <dbReference type="SAM" id="MobiDB-lite"/>
    </source>
</evidence>
<dbReference type="Gene3D" id="2.60.120.260">
    <property type="entry name" value="Galactose-binding domain-like"/>
    <property type="match status" value="1"/>
</dbReference>
<accession>A0A6J6CCK5</accession>
<dbReference type="InterPro" id="IPR011658">
    <property type="entry name" value="PA14_dom"/>
</dbReference>
<dbReference type="Pfam" id="PF00933">
    <property type="entry name" value="Glyco_hydro_3"/>
    <property type="match status" value="1"/>
</dbReference>
<dbReference type="SUPFAM" id="SSF52279">
    <property type="entry name" value="Beta-D-glucan exohydrolase, C-terminal domain"/>
    <property type="match status" value="1"/>
</dbReference>
<evidence type="ECO:0000313" key="5">
    <source>
        <dbReference type="EMBL" id="CAB4548907.1"/>
    </source>
</evidence>
<dbReference type="InterPro" id="IPR037524">
    <property type="entry name" value="PA14/GLEYA"/>
</dbReference>
<dbReference type="InterPro" id="IPR036881">
    <property type="entry name" value="Glyco_hydro_3_C_sf"/>
</dbReference>
<dbReference type="Gene3D" id="3.40.50.1700">
    <property type="entry name" value="Glycoside hydrolase family 3 C-terminal domain"/>
    <property type="match status" value="1"/>
</dbReference>
<evidence type="ECO:0000256" key="2">
    <source>
        <dbReference type="ARBA" id="ARBA00022801"/>
    </source>
</evidence>
<evidence type="ECO:0000256" key="1">
    <source>
        <dbReference type="ARBA" id="ARBA00005336"/>
    </source>
</evidence>
<dbReference type="InterPro" id="IPR013783">
    <property type="entry name" value="Ig-like_fold"/>
</dbReference>
<name>A0A6J6CCK5_9ZZZZ</name>
<dbReference type="PROSITE" id="PS00775">
    <property type="entry name" value="GLYCOSYL_HYDROL_F3"/>
    <property type="match status" value="1"/>
</dbReference>
<dbReference type="GO" id="GO:0009251">
    <property type="term" value="P:glucan catabolic process"/>
    <property type="evidence" value="ECO:0007669"/>
    <property type="project" value="TreeGrafter"/>
</dbReference>
<dbReference type="InterPro" id="IPR036962">
    <property type="entry name" value="Glyco_hydro_3_N_sf"/>
</dbReference>
<dbReference type="PROSITE" id="PS51820">
    <property type="entry name" value="PA14"/>
    <property type="match status" value="1"/>
</dbReference>
<dbReference type="InterPro" id="IPR026891">
    <property type="entry name" value="Fn3-like"/>
</dbReference>
<dbReference type="Pfam" id="PF14310">
    <property type="entry name" value="Fn3-like"/>
    <property type="match status" value="1"/>
</dbReference>
<reference evidence="5" key="1">
    <citation type="submission" date="2020-05" db="EMBL/GenBank/DDBJ databases">
        <authorList>
            <person name="Chiriac C."/>
            <person name="Salcher M."/>
            <person name="Ghai R."/>
            <person name="Kavagutti S V."/>
        </authorList>
    </citation>
    <scope>NUCLEOTIDE SEQUENCE</scope>
</reference>
<dbReference type="Pfam" id="PF07691">
    <property type="entry name" value="PA14"/>
    <property type="match status" value="1"/>
</dbReference>
<dbReference type="InterPro" id="IPR017853">
    <property type="entry name" value="GH"/>
</dbReference>
<gene>
    <name evidence="5" type="ORF">UFOPK1493_00894</name>
</gene>
<dbReference type="GO" id="GO:0008422">
    <property type="term" value="F:beta-glucosidase activity"/>
    <property type="evidence" value="ECO:0007669"/>
    <property type="project" value="TreeGrafter"/>
</dbReference>
<dbReference type="PANTHER" id="PTHR42715">
    <property type="entry name" value="BETA-GLUCOSIDASE"/>
    <property type="match status" value="1"/>
</dbReference>
<comment type="similarity">
    <text evidence="1">Belongs to the glycosyl hydrolase 3 family.</text>
</comment>
<dbReference type="EMBL" id="CAEZSR010000022">
    <property type="protein sequence ID" value="CAB4548907.1"/>
    <property type="molecule type" value="Genomic_DNA"/>
</dbReference>
<feature type="compositionally biased region" description="Basic and acidic residues" evidence="3">
    <location>
        <begin position="9"/>
        <end position="23"/>
    </location>
</feature>
<dbReference type="AlphaFoldDB" id="A0A6J6CCK5"/>
<feature type="region of interest" description="Disordered" evidence="3">
    <location>
        <begin position="1"/>
        <end position="23"/>
    </location>
</feature>
<evidence type="ECO:0000259" key="4">
    <source>
        <dbReference type="PROSITE" id="PS51820"/>
    </source>
</evidence>
<dbReference type="SUPFAM" id="SSF51445">
    <property type="entry name" value="(Trans)glycosidases"/>
    <property type="match status" value="1"/>
</dbReference>
<proteinExistence type="inferred from homology"/>
<dbReference type="SMART" id="SM00758">
    <property type="entry name" value="PA14"/>
    <property type="match status" value="1"/>
</dbReference>
<dbReference type="Gene3D" id="2.60.40.10">
    <property type="entry name" value="Immunoglobulins"/>
    <property type="match status" value="1"/>
</dbReference>
<dbReference type="InterPro" id="IPR019800">
    <property type="entry name" value="Glyco_hydro_3_AS"/>
</dbReference>
<dbReference type="Pfam" id="PF01915">
    <property type="entry name" value="Glyco_hydro_3_C"/>
    <property type="match status" value="1"/>
</dbReference>
<dbReference type="PRINTS" id="PR00133">
    <property type="entry name" value="GLHYDRLASE3"/>
</dbReference>
<dbReference type="InterPro" id="IPR001764">
    <property type="entry name" value="Glyco_hydro_3_N"/>
</dbReference>
<keyword evidence="2" id="KW-0378">Hydrolase</keyword>
<sequence>MSSDPSLAADHDAPAPGTADHRARDHDATIAALSLEQKVALLTGADGWHTVALPGVPVLRCSDGPAGVRGTSWSGPASASFPCGTALGASFDPALVEEVGRALGREARSKGAQMLLAPTVNLHRTPIGGRNFECMSEDPTLTAHLAVAYVRGVQSERVAACIKHFVANDTEFERMTISSEVDERTLRELYLVPFEAAVRPLDEGGADVRSIMSSYNRVNGRYVPDDSGLMRSLLREEWGFDGVVVSDWFARMDTVASALAGLDLEMPGPTRNRGEALVRAVRDGEVDPAHVDECVRRLLRLFEWSGLYDGVVAGEETTDDAPATREVIRRAAVAGTVLLVNRERSDGAPALPLAPGVSVALVGPNSARGKIQGGGSAQVRANRPVGPLEALAARGVTVRHEEGCRIDKRLPPVRGTFDVLYRDVHGATAEGRLDRLTVVWTDPPSAEIDGDHFAADLRGSFVPDTTGTWTFGLVAAGPATLRVGGEVVVDLPTAVTGGALFGNASPEIRGTVELQAGVEVTVEVELGLWHSVMMRGLMVGAAGPETGDPIDAAVEAAAASDVAVVVVGTNADWETEGEDRTTMALPGRQDELVARVAATNPNTIVVVNAGSPVTMPWLDDVAAVLQVWFPGEEFGNALADVLFGDAEPGGRLPMTVPARLEDTPAFLSHPGEHGVARYDEHQFIGYRWYDARGIEPVFPFGHGLGYTSWDVAHAELEGSIADGLTVRVDLANTGARPGTTVVQCYVEAPSDGPRRPRRELRGFAKVHAAPGDTVTAEIWLPERAFAVWDVSRHDWVVPSGVYHVLVGESSRSLTAAGSVVC</sequence>
<dbReference type="PANTHER" id="PTHR42715:SF3">
    <property type="entry name" value="BETA-GLUCOSIDASE B-RELATED"/>
    <property type="match status" value="1"/>
</dbReference>
<dbReference type="Gene3D" id="3.20.20.300">
    <property type="entry name" value="Glycoside hydrolase, family 3, N-terminal domain"/>
    <property type="match status" value="1"/>
</dbReference>
<dbReference type="SMART" id="SM01217">
    <property type="entry name" value="Fn3_like"/>
    <property type="match status" value="1"/>
</dbReference>
<dbReference type="InterPro" id="IPR002772">
    <property type="entry name" value="Glyco_hydro_3_C"/>
</dbReference>
<feature type="domain" description="PA14" evidence="4">
    <location>
        <begin position="411"/>
        <end position="557"/>
    </location>
</feature>
<dbReference type="InterPro" id="IPR050288">
    <property type="entry name" value="Cellulose_deg_GH3"/>
</dbReference>
<protein>
    <submittedName>
        <fullName evidence="5">Unannotated protein</fullName>
    </submittedName>
</protein>